<name>A0A7D9HEQ2_PARCT</name>
<dbReference type="OrthoDB" id="3230070at2759"/>
<accession>A0A7D9HEQ2</accession>
<sequence>MYPAETNDKSGCHLHTHIESISTRSHGKRQNIYINDLPSSVHHSKLESNNLRKTYMTINFLNETITPVSFAKDLGMTIDSYLTYDQHITNLVSS</sequence>
<evidence type="ECO:0000313" key="1">
    <source>
        <dbReference type="EMBL" id="CAB3981420.1"/>
    </source>
</evidence>
<dbReference type="Proteomes" id="UP001152795">
    <property type="component" value="Unassembled WGS sequence"/>
</dbReference>
<feature type="non-terminal residue" evidence="1">
    <location>
        <position position="94"/>
    </location>
</feature>
<protein>
    <submittedName>
        <fullName evidence="1">Uncharacterized protein</fullName>
    </submittedName>
</protein>
<proteinExistence type="predicted"/>
<dbReference type="AlphaFoldDB" id="A0A7D9HEQ2"/>
<organism evidence="1 2">
    <name type="scientific">Paramuricea clavata</name>
    <name type="common">Red gorgonian</name>
    <name type="synonym">Violescent sea-whip</name>
    <dbReference type="NCBI Taxonomy" id="317549"/>
    <lineage>
        <taxon>Eukaryota</taxon>
        <taxon>Metazoa</taxon>
        <taxon>Cnidaria</taxon>
        <taxon>Anthozoa</taxon>
        <taxon>Octocorallia</taxon>
        <taxon>Malacalcyonacea</taxon>
        <taxon>Plexauridae</taxon>
        <taxon>Paramuricea</taxon>
    </lineage>
</organism>
<dbReference type="EMBL" id="CACRXK020000386">
    <property type="protein sequence ID" value="CAB3981420.1"/>
    <property type="molecule type" value="Genomic_DNA"/>
</dbReference>
<comment type="caution">
    <text evidence="1">The sequence shown here is derived from an EMBL/GenBank/DDBJ whole genome shotgun (WGS) entry which is preliminary data.</text>
</comment>
<gene>
    <name evidence="1" type="ORF">PACLA_8A025969</name>
</gene>
<evidence type="ECO:0000313" key="2">
    <source>
        <dbReference type="Proteomes" id="UP001152795"/>
    </source>
</evidence>
<keyword evidence="2" id="KW-1185">Reference proteome</keyword>
<reference evidence="1" key="1">
    <citation type="submission" date="2020-04" db="EMBL/GenBank/DDBJ databases">
        <authorList>
            <person name="Alioto T."/>
            <person name="Alioto T."/>
            <person name="Gomez Garrido J."/>
        </authorList>
    </citation>
    <scope>NUCLEOTIDE SEQUENCE</scope>
    <source>
        <strain evidence="1">A484AB</strain>
    </source>
</reference>